<gene>
    <name evidence="3" type="primary">mtnA</name>
    <name evidence="5" type="ORF">TDIS_0417</name>
</gene>
<feature type="binding site" evidence="3">
    <location>
        <position position="205"/>
    </location>
    <ligand>
        <name>substrate</name>
    </ligand>
</feature>
<dbReference type="FunFam" id="3.40.50.10470:FF:000006">
    <property type="entry name" value="Methylthioribose-1-phosphate isomerase"/>
    <property type="match status" value="1"/>
</dbReference>
<proteinExistence type="inferred from homology"/>
<comment type="pathway">
    <text evidence="3">Amino-acid biosynthesis; L-methionine biosynthesis via salvage pathway; L-methionine from S-methyl-5-thio-alpha-D-ribose 1-phosphate: step 1/6.</text>
</comment>
<dbReference type="Gene3D" id="3.40.50.10470">
    <property type="entry name" value="Translation initiation factor eif-2b, domain 2"/>
    <property type="match status" value="1"/>
</dbReference>
<dbReference type="RefSeq" id="WP_068668768.1">
    <property type="nucleotide sequence ID" value="NZ_LWLG01000001.1"/>
</dbReference>
<dbReference type="STRING" id="999894.TDIS_0417"/>
<comment type="function">
    <text evidence="3">Catalyzes the interconversion of methylthioribose-1-phosphate (MTR-1-P) into methylthioribulose-1-phosphate (MTRu-1-P).</text>
</comment>
<dbReference type="InterPro" id="IPR000649">
    <property type="entry name" value="IF-2B-related"/>
</dbReference>
<dbReference type="NCBIfam" id="TIGR00524">
    <property type="entry name" value="eIF-2B_rel"/>
    <property type="match status" value="1"/>
</dbReference>
<comment type="catalytic activity">
    <reaction evidence="3">
        <text>5-(methylsulfanyl)-alpha-D-ribose 1-phosphate = 5-(methylsulfanyl)-D-ribulose 1-phosphate</text>
        <dbReference type="Rhea" id="RHEA:19989"/>
        <dbReference type="ChEBI" id="CHEBI:58533"/>
        <dbReference type="ChEBI" id="CHEBI:58548"/>
        <dbReference type="EC" id="5.3.1.23"/>
    </reaction>
</comment>
<dbReference type="AlphaFoldDB" id="A0A179D850"/>
<evidence type="ECO:0000256" key="3">
    <source>
        <dbReference type="HAMAP-Rule" id="MF_01678"/>
    </source>
</evidence>
<dbReference type="InterPro" id="IPR005251">
    <property type="entry name" value="IF-M1Pi"/>
</dbReference>
<feature type="binding site" evidence="3">
    <location>
        <begin position="256"/>
        <end position="257"/>
    </location>
    <ligand>
        <name>substrate</name>
    </ligand>
</feature>
<feature type="active site" description="Proton donor" evidence="3">
    <location>
        <position position="246"/>
    </location>
</feature>
<dbReference type="PANTHER" id="PTHR43475:SF1">
    <property type="entry name" value="METHYLTHIORIBOSE-1-PHOSPHATE ISOMERASE"/>
    <property type="match status" value="1"/>
</dbReference>
<dbReference type="InterPro" id="IPR027363">
    <property type="entry name" value="M1Pi_N"/>
</dbReference>
<keyword evidence="2 3" id="KW-0413">Isomerase</keyword>
<keyword evidence="1 3" id="KW-0028">Amino-acid biosynthesis</keyword>
<evidence type="ECO:0000256" key="1">
    <source>
        <dbReference type="ARBA" id="ARBA00022605"/>
    </source>
</evidence>
<dbReference type="InterPro" id="IPR042529">
    <property type="entry name" value="IF_2B-like_C"/>
</dbReference>
<dbReference type="NCBIfam" id="NF004326">
    <property type="entry name" value="PRK05720.1"/>
    <property type="match status" value="1"/>
</dbReference>
<keyword evidence="3" id="KW-0486">Methionine biosynthesis</keyword>
<evidence type="ECO:0000313" key="5">
    <source>
        <dbReference type="EMBL" id="OAQ21899.1"/>
    </source>
</evidence>
<keyword evidence="6" id="KW-1185">Reference proteome</keyword>
<dbReference type="FunFam" id="1.20.120.420:FF:000003">
    <property type="entry name" value="Methylthioribose-1-phosphate isomerase"/>
    <property type="match status" value="1"/>
</dbReference>
<keyword evidence="4" id="KW-0472">Membrane</keyword>
<comment type="similarity">
    <text evidence="3">Belongs to the EIF-2B alpha/beta/delta subunits family. MtnA subfamily.</text>
</comment>
<dbReference type="Gene3D" id="1.20.120.420">
    <property type="entry name" value="translation initiation factor eif-2b, domain 1"/>
    <property type="match status" value="1"/>
</dbReference>
<evidence type="ECO:0000313" key="6">
    <source>
        <dbReference type="Proteomes" id="UP000078390"/>
    </source>
</evidence>
<dbReference type="PATRIC" id="fig|999894.6.peg.417"/>
<dbReference type="UniPathway" id="UPA00904">
    <property type="reaction ID" value="UER00874"/>
</dbReference>
<dbReference type="SUPFAM" id="SSF100950">
    <property type="entry name" value="NagB/RpiA/CoA transferase-like"/>
    <property type="match status" value="1"/>
</dbReference>
<name>A0A179D850_9BACT</name>
<dbReference type="EMBL" id="LWLG01000001">
    <property type="protein sequence ID" value="OAQ21899.1"/>
    <property type="molecule type" value="Genomic_DNA"/>
</dbReference>
<feature type="site" description="Transition state stabilizer" evidence="3">
    <location>
        <position position="166"/>
    </location>
</feature>
<protein>
    <recommendedName>
        <fullName evidence="3">Methylthioribose-1-phosphate isomerase</fullName>
        <shortName evidence="3">M1Pi</shortName>
        <shortName evidence="3">MTR-1-P isomerase</shortName>
        <ecNumber evidence="3">5.3.1.23</ecNumber>
    </recommendedName>
    <alternativeName>
        <fullName evidence="3">S-methyl-5-thioribose-1-phosphate isomerase</fullName>
    </alternativeName>
</protein>
<dbReference type="InterPro" id="IPR037171">
    <property type="entry name" value="NagB/RpiA_transferase-like"/>
</dbReference>
<keyword evidence="4" id="KW-1133">Transmembrane helix</keyword>
<dbReference type="GO" id="GO:0019509">
    <property type="term" value="P:L-methionine salvage from methylthioadenosine"/>
    <property type="evidence" value="ECO:0007669"/>
    <property type="project" value="UniProtKB-UniRule"/>
</dbReference>
<dbReference type="Pfam" id="PF01008">
    <property type="entry name" value="IF-2B"/>
    <property type="match status" value="1"/>
</dbReference>
<dbReference type="EC" id="5.3.1.23" evidence="3"/>
<evidence type="ECO:0000256" key="2">
    <source>
        <dbReference type="ARBA" id="ARBA00023235"/>
    </source>
</evidence>
<comment type="caution">
    <text evidence="5">The sequence shown here is derived from an EMBL/GenBank/DDBJ whole genome shotgun (WGS) entry which is preliminary data.</text>
</comment>
<feature type="binding site" evidence="3">
    <location>
        <begin position="55"/>
        <end position="57"/>
    </location>
    <ligand>
        <name>substrate</name>
    </ligand>
</feature>
<dbReference type="GO" id="GO:0046523">
    <property type="term" value="F:S-methyl-5-thioribose-1-phosphate isomerase activity"/>
    <property type="evidence" value="ECO:0007669"/>
    <property type="project" value="UniProtKB-UniRule"/>
</dbReference>
<dbReference type="InterPro" id="IPR011559">
    <property type="entry name" value="Initiation_fac_2B_a/b/d"/>
</dbReference>
<dbReference type="OrthoDB" id="9803436at2"/>
<feature type="binding site" evidence="3">
    <location>
        <position position="98"/>
    </location>
    <ligand>
        <name>substrate</name>
    </ligand>
</feature>
<reference evidence="5 6" key="1">
    <citation type="submission" date="2016-04" db="EMBL/GenBank/DDBJ databases">
        <title>Genome analysis of Thermosulfurimonas dismutans, the first thermophilic sulfur-disproportionating bacterium of the phylum Thermodesulfobacteria.</title>
        <authorList>
            <person name="Mardanov A.V."/>
            <person name="Beletsky A.V."/>
            <person name="Kadnikov V.V."/>
            <person name="Slobodkin A.I."/>
            <person name="Ravin N.V."/>
        </authorList>
    </citation>
    <scope>NUCLEOTIDE SEQUENCE [LARGE SCALE GENOMIC DNA]</scope>
    <source>
        <strain evidence="5 6">S95</strain>
    </source>
</reference>
<keyword evidence="4" id="KW-0812">Transmembrane</keyword>
<sequence>MKVYQPQDPDIISAWRWTDRGLYLLDQRLLPWKETYIRCRTWQEVRRAIKDMVVRGAPAIGITAAIGLVLGAERLRARTRRAFLSGLKRVAQGLSKARPTAVNLFWALERMIKRAEAEGDAGPQELVEILRQEALTIWEEDLSANRRMGRLGAELLPKEGTVLTHCNAGALATGGYGTALGVIRAAVEAGKKLSVLADETRPYLQGARLTAWELRKAGVPVAIIPDAAAGFLMARGLVQAVIVGADRIAANGDTANKIGTYALAVLAKENGIPFYVAAPSSTFDLHCPSGQNIPIEERAPEEVLSCGGRRVAPCGVSAVNPAFDVTPAKFVTAIITEKGLIYPPYSENIPKVIGSENQTP</sequence>
<feature type="transmembrane region" description="Helical" evidence="4">
    <location>
        <begin position="52"/>
        <end position="72"/>
    </location>
</feature>
<dbReference type="HAMAP" id="MF_01678">
    <property type="entry name" value="Salvage_MtnA"/>
    <property type="match status" value="1"/>
</dbReference>
<dbReference type="Proteomes" id="UP000078390">
    <property type="component" value="Unassembled WGS sequence"/>
</dbReference>
<accession>A0A179D850</accession>
<dbReference type="PANTHER" id="PTHR43475">
    <property type="entry name" value="METHYLTHIORIBOSE-1-PHOSPHATE ISOMERASE"/>
    <property type="match status" value="1"/>
</dbReference>
<evidence type="ECO:0000256" key="4">
    <source>
        <dbReference type="SAM" id="Phobius"/>
    </source>
</evidence>
<dbReference type="NCBIfam" id="TIGR00512">
    <property type="entry name" value="salvage_mtnA"/>
    <property type="match status" value="1"/>
</dbReference>
<organism evidence="5 6">
    <name type="scientific">Thermosulfurimonas dismutans</name>
    <dbReference type="NCBI Taxonomy" id="999894"/>
    <lineage>
        <taxon>Bacteria</taxon>
        <taxon>Pseudomonadati</taxon>
        <taxon>Thermodesulfobacteriota</taxon>
        <taxon>Thermodesulfobacteria</taxon>
        <taxon>Thermodesulfobacteriales</taxon>
        <taxon>Thermodesulfobacteriaceae</taxon>
        <taxon>Thermosulfurimonas</taxon>
    </lineage>
</organism>